<evidence type="ECO:0000259" key="6">
    <source>
        <dbReference type="Pfam" id="PF10502"/>
    </source>
</evidence>
<comment type="catalytic activity">
    <reaction evidence="4">
        <text>Cleavage of hydrophobic, N-terminal signal or leader sequences from secreted and periplasmic proteins.</text>
        <dbReference type="EC" id="3.4.21.89"/>
    </reaction>
</comment>
<feature type="region of interest" description="Disordered" evidence="5">
    <location>
        <begin position="1"/>
        <end position="22"/>
    </location>
</feature>
<gene>
    <name evidence="7" type="primary">lepB</name>
    <name evidence="7" type="ORF">FY030_09845</name>
</gene>
<dbReference type="EC" id="3.4.21.89" evidence="4"/>
<keyword evidence="8" id="KW-1185">Reference proteome</keyword>
<keyword evidence="4" id="KW-0812">Transmembrane</keyword>
<feature type="domain" description="Peptidase S26" evidence="6">
    <location>
        <begin position="30"/>
        <end position="223"/>
    </location>
</feature>
<dbReference type="OrthoDB" id="9815782at2"/>
<dbReference type="AlphaFoldDB" id="A0A5J6VAF7"/>
<dbReference type="EMBL" id="CP044427">
    <property type="protein sequence ID" value="QFG70271.1"/>
    <property type="molecule type" value="Genomic_DNA"/>
</dbReference>
<comment type="subcellular location">
    <subcellularLocation>
        <location evidence="1">Cell membrane</location>
        <topology evidence="1">Single-pass type II membrane protein</topology>
    </subcellularLocation>
    <subcellularLocation>
        <location evidence="4">Membrane</location>
        <topology evidence="4">Single-pass type II membrane protein</topology>
    </subcellularLocation>
</comment>
<dbReference type="PANTHER" id="PTHR43390">
    <property type="entry name" value="SIGNAL PEPTIDASE I"/>
    <property type="match status" value="1"/>
</dbReference>
<evidence type="ECO:0000256" key="5">
    <source>
        <dbReference type="SAM" id="MobiDB-lite"/>
    </source>
</evidence>
<dbReference type="GO" id="GO:0005886">
    <property type="term" value="C:plasma membrane"/>
    <property type="evidence" value="ECO:0007669"/>
    <property type="project" value="UniProtKB-SubCell"/>
</dbReference>
<sequence length="248" mass="26945">MPDEDATHVAHEPDPGRDRRRGGGFWRGVRELAVIALTALLISFLIKTFVMQAFWIPSGSMEDTLVYGDRVMVSKIQAGPMSIERGDVVVFEDPGGWLPAVQGPDRGPLMNGVFAGLEFVGVVPSSQGNHLIKRIVGMPGDTVVCCDEDDRLSVNGQPLDESSYLYPGDSPSTVPFEIIVPEDHVWLLGDHRSNSRDSRANDDGTGSAGSVPTDNIVGKAFVLIYPFSNFTWFTTPDTYDSVPESTTS</sequence>
<dbReference type="InterPro" id="IPR019533">
    <property type="entry name" value="Peptidase_S26"/>
</dbReference>
<evidence type="ECO:0000256" key="1">
    <source>
        <dbReference type="ARBA" id="ARBA00004401"/>
    </source>
</evidence>
<keyword evidence="4" id="KW-1133">Transmembrane helix</keyword>
<dbReference type="GO" id="GO:0004252">
    <property type="term" value="F:serine-type endopeptidase activity"/>
    <property type="evidence" value="ECO:0007669"/>
    <property type="project" value="InterPro"/>
</dbReference>
<feature type="compositionally biased region" description="Basic and acidic residues" evidence="5">
    <location>
        <begin position="192"/>
        <end position="202"/>
    </location>
</feature>
<feature type="compositionally biased region" description="Basic and acidic residues" evidence="5">
    <location>
        <begin position="1"/>
        <end position="17"/>
    </location>
</feature>
<dbReference type="Pfam" id="PF10502">
    <property type="entry name" value="Peptidase_S26"/>
    <property type="match status" value="1"/>
</dbReference>
<dbReference type="GO" id="GO:0006465">
    <property type="term" value="P:signal peptide processing"/>
    <property type="evidence" value="ECO:0007669"/>
    <property type="project" value="InterPro"/>
</dbReference>
<organism evidence="7 8">
    <name type="scientific">Ornithinimicrobium pratense</name>
    <dbReference type="NCBI Taxonomy" id="2593973"/>
    <lineage>
        <taxon>Bacteria</taxon>
        <taxon>Bacillati</taxon>
        <taxon>Actinomycetota</taxon>
        <taxon>Actinomycetes</taxon>
        <taxon>Micrococcales</taxon>
        <taxon>Ornithinimicrobiaceae</taxon>
        <taxon>Ornithinimicrobium</taxon>
    </lineage>
</organism>
<dbReference type="PRINTS" id="PR00727">
    <property type="entry name" value="LEADERPTASE"/>
</dbReference>
<dbReference type="PANTHER" id="PTHR43390:SF1">
    <property type="entry name" value="CHLOROPLAST PROCESSING PEPTIDASE"/>
    <property type="match status" value="1"/>
</dbReference>
<dbReference type="NCBIfam" id="TIGR02227">
    <property type="entry name" value="sigpep_I_bact"/>
    <property type="match status" value="1"/>
</dbReference>
<feature type="active site" evidence="3">
    <location>
        <position position="133"/>
    </location>
</feature>
<dbReference type="KEGG" id="serw:FY030_09845"/>
<dbReference type="InterPro" id="IPR036286">
    <property type="entry name" value="LexA/Signal_pep-like_sf"/>
</dbReference>
<keyword evidence="4" id="KW-0472">Membrane</keyword>
<dbReference type="Proteomes" id="UP000326546">
    <property type="component" value="Chromosome"/>
</dbReference>
<dbReference type="GO" id="GO:0009003">
    <property type="term" value="F:signal peptidase activity"/>
    <property type="evidence" value="ECO:0007669"/>
    <property type="project" value="UniProtKB-EC"/>
</dbReference>
<comment type="similarity">
    <text evidence="2 4">Belongs to the peptidase S26 family.</text>
</comment>
<dbReference type="InterPro" id="IPR000223">
    <property type="entry name" value="Pept_S26A_signal_pept_1"/>
</dbReference>
<dbReference type="SUPFAM" id="SSF51306">
    <property type="entry name" value="LexA/Signal peptidase"/>
    <property type="match status" value="1"/>
</dbReference>
<evidence type="ECO:0000256" key="2">
    <source>
        <dbReference type="ARBA" id="ARBA00009370"/>
    </source>
</evidence>
<evidence type="ECO:0000313" key="7">
    <source>
        <dbReference type="EMBL" id="QFG70271.1"/>
    </source>
</evidence>
<feature type="region of interest" description="Disordered" evidence="5">
    <location>
        <begin position="192"/>
        <end position="211"/>
    </location>
</feature>
<proteinExistence type="inferred from homology"/>
<evidence type="ECO:0000256" key="3">
    <source>
        <dbReference type="PIRSR" id="PIRSR600223-1"/>
    </source>
</evidence>
<reference evidence="7 8" key="1">
    <citation type="submission" date="2019-09" db="EMBL/GenBank/DDBJ databases">
        <title>Serinicoccus pratensis sp. nov., isolated from meadow soil.</title>
        <authorList>
            <person name="Zhang W."/>
        </authorList>
    </citation>
    <scope>NUCLEOTIDE SEQUENCE [LARGE SCALE GENOMIC DNA]</scope>
    <source>
        <strain evidence="7 8">W204</strain>
    </source>
</reference>
<accession>A0A5J6VAF7</accession>
<name>A0A5J6VAF7_9MICO</name>
<keyword evidence="4 7" id="KW-0378">Hydrolase</keyword>
<dbReference type="Gene3D" id="2.10.109.10">
    <property type="entry name" value="Umud Fragment, subunit A"/>
    <property type="match status" value="1"/>
</dbReference>
<dbReference type="CDD" id="cd06530">
    <property type="entry name" value="S26_SPase_I"/>
    <property type="match status" value="1"/>
</dbReference>
<feature type="transmembrane region" description="Helical" evidence="4">
    <location>
        <begin position="32"/>
        <end position="55"/>
    </location>
</feature>
<evidence type="ECO:0000313" key="8">
    <source>
        <dbReference type="Proteomes" id="UP000326546"/>
    </source>
</evidence>
<protein>
    <recommendedName>
        <fullName evidence="4">Signal peptidase I</fullName>
        <ecNumber evidence="4">3.4.21.89</ecNumber>
    </recommendedName>
</protein>
<keyword evidence="4" id="KW-0645">Protease</keyword>
<feature type="active site" evidence="3">
    <location>
        <position position="60"/>
    </location>
</feature>
<evidence type="ECO:0000256" key="4">
    <source>
        <dbReference type="RuleBase" id="RU362042"/>
    </source>
</evidence>